<gene>
    <name evidence="2" type="ORF">NNX28_16280</name>
</gene>
<dbReference type="RefSeq" id="WP_255866509.1">
    <property type="nucleotide sequence ID" value="NZ_CP104263.1"/>
</dbReference>
<keyword evidence="1" id="KW-1133">Transmembrane helix</keyword>
<keyword evidence="1" id="KW-0472">Membrane</keyword>
<proteinExistence type="predicted"/>
<dbReference type="Proteomes" id="UP001206924">
    <property type="component" value="Unassembled WGS sequence"/>
</dbReference>
<organism evidence="2 3">
    <name type="scientific">Arthrobacter jinronghuae</name>
    <dbReference type="NCBI Taxonomy" id="2964609"/>
    <lineage>
        <taxon>Bacteria</taxon>
        <taxon>Bacillati</taxon>
        <taxon>Actinomycetota</taxon>
        <taxon>Actinomycetes</taxon>
        <taxon>Micrococcales</taxon>
        <taxon>Micrococcaceae</taxon>
        <taxon>Arthrobacter</taxon>
    </lineage>
</organism>
<name>A0ABT1NUZ9_9MICC</name>
<protein>
    <recommendedName>
        <fullName evidence="4">DUF4190 domain-containing protein</fullName>
    </recommendedName>
</protein>
<evidence type="ECO:0008006" key="4">
    <source>
        <dbReference type="Google" id="ProtNLM"/>
    </source>
</evidence>
<sequence length="159" mass="17243">MNTTEPMPALLEAYFADLDRALIGADPRERAETVQAMREDAAEMLAQEGASEKTAERIVVEFGPVEQVAAAATPAPAPGPGPTRSWADIWLLVGSIAGFVYWMLPFIAIAMLIWAVLRMRRNTGNRILQRVALWVSIAAVAFSVGLFIMHSVSSLLGMS</sequence>
<dbReference type="Pfam" id="PF22564">
    <property type="entry name" value="HAAS"/>
    <property type="match status" value="1"/>
</dbReference>
<dbReference type="EMBL" id="JANFLP010000018">
    <property type="protein sequence ID" value="MCQ1951480.1"/>
    <property type="molecule type" value="Genomic_DNA"/>
</dbReference>
<comment type="caution">
    <text evidence="2">The sequence shown here is derived from an EMBL/GenBank/DDBJ whole genome shotgun (WGS) entry which is preliminary data.</text>
</comment>
<feature type="transmembrane region" description="Helical" evidence="1">
    <location>
        <begin position="89"/>
        <end position="119"/>
    </location>
</feature>
<evidence type="ECO:0000313" key="2">
    <source>
        <dbReference type="EMBL" id="MCQ1951480.1"/>
    </source>
</evidence>
<reference evidence="2 3" key="1">
    <citation type="submission" date="2022-07" db="EMBL/GenBank/DDBJ databases">
        <title>Novel species in genus Arthrobacter.</title>
        <authorList>
            <person name="Liu Y."/>
        </authorList>
    </citation>
    <scope>NUCLEOTIDE SEQUENCE [LARGE SCALE GENOMIC DNA]</scope>
    <source>
        <strain evidence="3">zg-Y859</strain>
    </source>
</reference>
<keyword evidence="3" id="KW-1185">Reference proteome</keyword>
<keyword evidence="1" id="KW-0812">Transmembrane</keyword>
<feature type="transmembrane region" description="Helical" evidence="1">
    <location>
        <begin position="131"/>
        <end position="152"/>
    </location>
</feature>
<accession>A0ABT1NUZ9</accession>
<evidence type="ECO:0000256" key="1">
    <source>
        <dbReference type="SAM" id="Phobius"/>
    </source>
</evidence>
<evidence type="ECO:0000313" key="3">
    <source>
        <dbReference type="Proteomes" id="UP001206924"/>
    </source>
</evidence>